<comment type="subcellular location">
    <subcellularLocation>
        <location evidence="1">Membrane</location>
        <topology evidence="1">Multi-pass membrane protein</topology>
    </subcellularLocation>
</comment>
<dbReference type="Pfam" id="PF04932">
    <property type="entry name" value="Wzy_C"/>
    <property type="match status" value="1"/>
</dbReference>
<sequence length="471" mass="51604">MMLLVVLFALAAIVWLIPLIHAGRTFQMATLVLVIGTVLGPSFFAINGPIQLSLDRLLWIAMFGLVAIQWRMGELRIPQLNRVDAAVAAITVWLLVSVMIGGANPANEPPPIAKWLFCIAMPLGLYVIARISEVKESDLQWAYRVLLTLGCYLAVMALFEVSGLHALVFPTYIVDPTNWEFFGRGRGPLLNPSGNGIVMCGALAIAVLGVIRSTFRMRVFYLLLCMLLVLGVYCTLTRSAWMGAIATIAVVALIFSPRWVRVLGLATAVLIGGAGVLGLKDQLLRMKRDKNLTSADAEKSIQLRPLLAVVAWEMFKDRPITGHGFGHYFAHSGKYHSIRSYDMPLEDARPYAQHNVFLAMLVDSGLIGLSMLSVMLISITSMAWNLARNEGHSVAIRCGGLLWLGVFAAYFCNGMFQDVTIIPMVNMFLFFAAGLAVTLYERGVVTRRVERPMPLDNFSVVSVAPSGAVAQ</sequence>
<dbReference type="InterPro" id="IPR051533">
    <property type="entry name" value="WaaL-like"/>
</dbReference>
<dbReference type="PANTHER" id="PTHR37422">
    <property type="entry name" value="TEICHURONIC ACID BIOSYNTHESIS PROTEIN TUAE"/>
    <property type="match status" value="1"/>
</dbReference>
<accession>A0ABP9VU54</accession>
<dbReference type="EMBL" id="BAABRO010000010">
    <property type="protein sequence ID" value="GAA5508682.1"/>
    <property type="molecule type" value="Genomic_DNA"/>
</dbReference>
<feature type="transmembrane region" description="Helical" evidence="5">
    <location>
        <begin position="57"/>
        <end position="73"/>
    </location>
</feature>
<evidence type="ECO:0000256" key="2">
    <source>
        <dbReference type="ARBA" id="ARBA00022692"/>
    </source>
</evidence>
<feature type="transmembrane region" description="Helical" evidence="5">
    <location>
        <begin position="141"/>
        <end position="173"/>
    </location>
</feature>
<feature type="transmembrane region" description="Helical" evidence="5">
    <location>
        <begin position="220"/>
        <end position="253"/>
    </location>
</feature>
<keyword evidence="4 5" id="KW-0472">Membrane</keyword>
<organism evidence="7 8">
    <name type="scientific">Novipirellula caenicola</name>
    <dbReference type="NCBI Taxonomy" id="1536901"/>
    <lineage>
        <taxon>Bacteria</taxon>
        <taxon>Pseudomonadati</taxon>
        <taxon>Planctomycetota</taxon>
        <taxon>Planctomycetia</taxon>
        <taxon>Pirellulales</taxon>
        <taxon>Pirellulaceae</taxon>
        <taxon>Novipirellula</taxon>
    </lineage>
</organism>
<keyword evidence="3 5" id="KW-1133">Transmembrane helix</keyword>
<evidence type="ECO:0000259" key="6">
    <source>
        <dbReference type="Pfam" id="PF04932"/>
    </source>
</evidence>
<feature type="transmembrane region" description="Helical" evidence="5">
    <location>
        <begin position="85"/>
        <end position="106"/>
    </location>
</feature>
<dbReference type="Proteomes" id="UP001416858">
    <property type="component" value="Unassembled WGS sequence"/>
</dbReference>
<evidence type="ECO:0000256" key="4">
    <source>
        <dbReference type="ARBA" id="ARBA00023136"/>
    </source>
</evidence>
<feature type="domain" description="O-antigen ligase-related" evidence="6">
    <location>
        <begin position="224"/>
        <end position="372"/>
    </location>
</feature>
<keyword evidence="2 5" id="KW-0812">Transmembrane</keyword>
<name>A0ABP9VU54_9BACT</name>
<dbReference type="PANTHER" id="PTHR37422:SF23">
    <property type="entry name" value="TEICHURONIC ACID BIOSYNTHESIS PROTEIN TUAE"/>
    <property type="match status" value="1"/>
</dbReference>
<comment type="caution">
    <text evidence="7">The sequence shown here is derived from an EMBL/GenBank/DDBJ whole genome shotgun (WGS) entry which is preliminary data.</text>
</comment>
<protein>
    <recommendedName>
        <fullName evidence="6">O-antigen ligase-related domain-containing protein</fullName>
    </recommendedName>
</protein>
<feature type="transmembrane region" description="Helical" evidence="5">
    <location>
        <begin position="259"/>
        <end position="279"/>
    </location>
</feature>
<evidence type="ECO:0000256" key="1">
    <source>
        <dbReference type="ARBA" id="ARBA00004141"/>
    </source>
</evidence>
<keyword evidence="8" id="KW-1185">Reference proteome</keyword>
<feature type="transmembrane region" description="Helical" evidence="5">
    <location>
        <begin position="112"/>
        <end position="129"/>
    </location>
</feature>
<feature type="transmembrane region" description="Helical" evidence="5">
    <location>
        <begin position="356"/>
        <end position="382"/>
    </location>
</feature>
<evidence type="ECO:0000256" key="3">
    <source>
        <dbReference type="ARBA" id="ARBA00022989"/>
    </source>
</evidence>
<evidence type="ECO:0000313" key="8">
    <source>
        <dbReference type="Proteomes" id="UP001416858"/>
    </source>
</evidence>
<reference evidence="7 8" key="1">
    <citation type="submission" date="2024-02" db="EMBL/GenBank/DDBJ databases">
        <title>Rhodopirellula caenicola NBRC 110016.</title>
        <authorList>
            <person name="Ichikawa N."/>
            <person name="Katano-Makiyama Y."/>
            <person name="Hidaka K."/>
        </authorList>
    </citation>
    <scope>NUCLEOTIDE SEQUENCE [LARGE SCALE GENOMIC DNA]</scope>
    <source>
        <strain evidence="7 8">NBRC 110016</strain>
    </source>
</reference>
<evidence type="ECO:0000313" key="7">
    <source>
        <dbReference type="EMBL" id="GAA5508682.1"/>
    </source>
</evidence>
<evidence type="ECO:0000256" key="5">
    <source>
        <dbReference type="SAM" id="Phobius"/>
    </source>
</evidence>
<feature type="transmembrane region" description="Helical" evidence="5">
    <location>
        <begin position="419"/>
        <end position="440"/>
    </location>
</feature>
<gene>
    <name evidence="7" type="ORF">Rcae01_04149</name>
</gene>
<proteinExistence type="predicted"/>
<dbReference type="RefSeq" id="WP_345685451.1">
    <property type="nucleotide sequence ID" value="NZ_BAABRO010000010.1"/>
</dbReference>
<feature type="transmembrane region" description="Helical" evidence="5">
    <location>
        <begin position="193"/>
        <end position="211"/>
    </location>
</feature>
<dbReference type="InterPro" id="IPR007016">
    <property type="entry name" value="O-antigen_ligase-rel_domated"/>
</dbReference>